<keyword evidence="5" id="KW-0378">Hydrolase</keyword>
<dbReference type="Pfam" id="PF00271">
    <property type="entry name" value="Helicase_C"/>
    <property type="match status" value="1"/>
</dbReference>
<dbReference type="GO" id="GO:0003676">
    <property type="term" value="F:nucleic acid binding"/>
    <property type="evidence" value="ECO:0007669"/>
    <property type="project" value="InterPro"/>
</dbReference>
<keyword evidence="2" id="KW-0067">ATP-binding</keyword>
<dbReference type="PROSITE" id="PS51194">
    <property type="entry name" value="HELICASE_CTER"/>
    <property type="match status" value="1"/>
</dbReference>
<dbReference type="EMBL" id="BFAV01000002">
    <property type="protein sequence ID" value="GBF31834.1"/>
    <property type="molecule type" value="Genomic_DNA"/>
</dbReference>
<dbReference type="OrthoDB" id="9774462at2"/>
<keyword evidence="1" id="KW-0547">Nucleotide-binding</keyword>
<dbReference type="RefSeq" id="WP_104370451.1">
    <property type="nucleotide sequence ID" value="NZ_BFAV01000002.1"/>
</dbReference>
<evidence type="ECO:0000313" key="5">
    <source>
        <dbReference type="EMBL" id="GBF31834.1"/>
    </source>
</evidence>
<dbReference type="InterPro" id="IPR027417">
    <property type="entry name" value="P-loop_NTPase"/>
</dbReference>
<feature type="domain" description="Helicase ATP-binding" evidence="3">
    <location>
        <begin position="182"/>
        <end position="457"/>
    </location>
</feature>
<dbReference type="InterPro" id="IPR001650">
    <property type="entry name" value="Helicase_C-like"/>
</dbReference>
<dbReference type="PANTHER" id="PTHR47957:SF3">
    <property type="entry name" value="ATP-DEPENDENT HELICASE HRQ1"/>
    <property type="match status" value="1"/>
</dbReference>
<dbReference type="SUPFAM" id="SSF52540">
    <property type="entry name" value="P-loop containing nucleoside triphosphate hydrolases"/>
    <property type="match status" value="1"/>
</dbReference>
<keyword evidence="6" id="KW-1185">Reference proteome</keyword>
<dbReference type="Pfam" id="PF00270">
    <property type="entry name" value="DEAD"/>
    <property type="match status" value="1"/>
</dbReference>
<organism evidence="5 6">
    <name type="scientific">Desulfocucumis palustris</name>
    <dbReference type="NCBI Taxonomy" id="1898651"/>
    <lineage>
        <taxon>Bacteria</taxon>
        <taxon>Bacillati</taxon>
        <taxon>Bacillota</taxon>
        <taxon>Clostridia</taxon>
        <taxon>Eubacteriales</taxon>
        <taxon>Desulfocucumaceae</taxon>
        <taxon>Desulfocucumis</taxon>
    </lineage>
</organism>
<name>A0A2L2X7G0_9FIRM</name>
<comment type="caution">
    <text evidence="5">The sequence shown here is derived from an EMBL/GenBank/DDBJ whole genome shotgun (WGS) entry which is preliminary data.</text>
</comment>
<gene>
    <name evidence="5" type="ORF">DCCM_0018</name>
</gene>
<accession>A0A2L2X7G0</accession>
<sequence>MQRSRLDYLAEEVLSQLERQETDLLSWGFLGGKFDVRAYVRGVLQSPATPLLAQLWEEQQQQGVAEQDIIANLKERKLLIVDREGQGRSRYAETVRLLYLLKQRFNEKDWQSAPNLVSNIKMQLRYRHYPRRDQDWSEVEDKLRQKGNHSEFGFQVMATLLGVGSIQLAGFQMQSLFHLLEAVKGQRDTATIIGAGTGSGKTKAFYLPAFAQICNCVKDDPRPWVRVLAIYPRVELLKDQLKESLAEADKLNNFLLSKGLRPISVGTYFGDTPGSAREVEESKYYQWERGQEGYICPYLTCPHCTNGQLVWRFIDHASEVAKNEEGIYGQYEKLHCASCGEVISSKNIVLTRKRMEQFPPDILFTTTEMLNRKLCSIGDQHVFGLGDARPPQFVLLDEVHIYNGATGAHVAYVLRRWRNLVRHHSPNNAVHFVGLSATLTNPQFFFASLTGVTESATTYITPDDGDLISEGMEYNLVLRGDPISAAALLSTSVQTAMLMGRVLDPLRNDVSRGAWGTKIFGFTDKMDVINRWYHIQKDAEENLLLARFRDPKKITDQSLMSKQRKLGQVWQLAREIDAKCLLNPLRIGITSSQFRGVDSSAKLVIATSTLEVGFNDPDVGAVIQHKAPRDMASFLQRKGRGGRTRGMRPWTLVITSAYGRDRWVYDNPQQIFDPVLPELNLPLRNSYIQQIQAAFVLMDWLGWCLAIQGHCNANMRYILSPRSKGKCQIEKKILCEVLARVLEGDYQQLATFVESSLKLDQADLHRVMWLPSRSLMFGVIPALLQQLKSDWDQFVVDSQVVAEGTALDEAPLAGYVPKNLFSNIEVRELELIIPGRGERESLALRQGMFEFAPGNVSKRYINTQKLNDAHWFPVPLDSDVVDLGGGAVRGVPVAEIDRNGSPVTVVTPIQYKLEAIPKQISDRSTGFLQWETLIQPGGHDGAEHDMGRVLQLKQGSSLDKFIKGIRAFTTGENQPVLITRYAPEVSVELKFKKGSAQRKTLYLTHRSQRAALGFQSYVDAIAMDYSIPDMRELLNCSEWPLILTQLRPEFYLQTLKEDPNLRNILSVFEIEWLCQVCLSSIVAISISRGITLADALQDYHDNPQAISERTIQAIFQVSEVSPQDQQGQEDARLLRRLKEYIKTPAIYGHFLDRASCLYKDIIALDSFWQWLSERYASTLAAALQAAVAELLPDTNTDDLILDIQNNTIWLSEPDAGGMGVVNSIASAIENNPGKFEEAMLYASSSCRRHELSRVLDVILASLQQSSIQGVFQNIRGAMTLEKQREGLKQLQRNLYGLGLAPSRELVVAVTYKLLSQNSCSSTDELAMMLHKTWHNEEKRLACRIDPRVFAVAGLRVDDIKDRVDDVLRQVEPVADIDERQRFTLVESLLWSGCLQSCPDCLQLYSPYGGFAEPSRIVLTSLLEPGFQLVDYATPQWLERVKEFLIQGIRVRVKAHHSQKEDCRREILNLIQVPLDMGFELLYPFVDGIHNSGADWLFDVNIREVLHV</sequence>
<dbReference type="GO" id="GO:0006289">
    <property type="term" value="P:nucleotide-excision repair"/>
    <property type="evidence" value="ECO:0007669"/>
    <property type="project" value="TreeGrafter"/>
</dbReference>
<dbReference type="Gene3D" id="3.40.50.300">
    <property type="entry name" value="P-loop containing nucleotide triphosphate hydrolases"/>
    <property type="match status" value="3"/>
</dbReference>
<dbReference type="GO" id="GO:0043138">
    <property type="term" value="F:3'-5' DNA helicase activity"/>
    <property type="evidence" value="ECO:0007669"/>
    <property type="project" value="TreeGrafter"/>
</dbReference>
<keyword evidence="5" id="KW-0347">Helicase</keyword>
<dbReference type="Proteomes" id="UP000239549">
    <property type="component" value="Unassembled WGS sequence"/>
</dbReference>
<dbReference type="PROSITE" id="PS51192">
    <property type="entry name" value="HELICASE_ATP_BIND_1"/>
    <property type="match status" value="1"/>
</dbReference>
<feature type="domain" description="Helicase C-terminal" evidence="4">
    <location>
        <begin position="527"/>
        <end position="687"/>
    </location>
</feature>
<evidence type="ECO:0000259" key="4">
    <source>
        <dbReference type="PROSITE" id="PS51194"/>
    </source>
</evidence>
<evidence type="ECO:0000256" key="2">
    <source>
        <dbReference type="ARBA" id="ARBA00022840"/>
    </source>
</evidence>
<evidence type="ECO:0000256" key="1">
    <source>
        <dbReference type="ARBA" id="ARBA00022741"/>
    </source>
</evidence>
<dbReference type="NCBIfam" id="NF041067">
    <property type="entry name" value="DpdJ"/>
    <property type="match status" value="1"/>
</dbReference>
<dbReference type="SMART" id="SM00490">
    <property type="entry name" value="HELICc"/>
    <property type="match status" value="1"/>
</dbReference>
<dbReference type="InterPro" id="IPR011545">
    <property type="entry name" value="DEAD/DEAH_box_helicase_dom"/>
</dbReference>
<dbReference type="GO" id="GO:0036297">
    <property type="term" value="P:interstrand cross-link repair"/>
    <property type="evidence" value="ECO:0007669"/>
    <property type="project" value="TreeGrafter"/>
</dbReference>
<protein>
    <submittedName>
        <fullName evidence="5">Lhr-like helicases</fullName>
    </submittedName>
</protein>
<dbReference type="SMART" id="SM00487">
    <property type="entry name" value="DEXDc"/>
    <property type="match status" value="1"/>
</dbReference>
<evidence type="ECO:0000313" key="6">
    <source>
        <dbReference type="Proteomes" id="UP000239549"/>
    </source>
</evidence>
<dbReference type="InterPro" id="IPR014001">
    <property type="entry name" value="Helicase_ATP-bd"/>
</dbReference>
<reference evidence="6" key="1">
    <citation type="submission" date="2018-02" db="EMBL/GenBank/DDBJ databases">
        <title>Genome sequence of Desulfocucumis palustris strain NAW-5.</title>
        <authorList>
            <person name="Watanabe M."/>
            <person name="Kojima H."/>
            <person name="Fukui M."/>
        </authorList>
    </citation>
    <scope>NUCLEOTIDE SEQUENCE [LARGE SCALE GENOMIC DNA]</scope>
    <source>
        <strain evidence="6">NAW-5</strain>
    </source>
</reference>
<dbReference type="GO" id="GO:0005524">
    <property type="term" value="F:ATP binding"/>
    <property type="evidence" value="ECO:0007669"/>
    <property type="project" value="UniProtKB-KW"/>
</dbReference>
<evidence type="ECO:0000259" key="3">
    <source>
        <dbReference type="PROSITE" id="PS51192"/>
    </source>
</evidence>
<dbReference type="PANTHER" id="PTHR47957">
    <property type="entry name" value="ATP-DEPENDENT HELICASE HRQ1"/>
    <property type="match status" value="1"/>
</dbReference>
<proteinExistence type="predicted"/>